<dbReference type="EMBL" id="FJUX01000060">
    <property type="protein sequence ID" value="CZT03194.1"/>
    <property type="molecule type" value="Genomic_DNA"/>
</dbReference>
<reference evidence="3" key="1">
    <citation type="submission" date="2016-03" db="EMBL/GenBank/DDBJ databases">
        <authorList>
            <person name="Guldener U."/>
        </authorList>
    </citation>
    <scope>NUCLEOTIDE SEQUENCE [LARGE SCALE GENOMIC DNA]</scope>
    <source>
        <strain evidence="3">04CH-RAC-A.6.1</strain>
    </source>
</reference>
<evidence type="ECO:0000313" key="3">
    <source>
        <dbReference type="Proteomes" id="UP000178912"/>
    </source>
</evidence>
<evidence type="ECO:0000256" key="1">
    <source>
        <dbReference type="SAM" id="Phobius"/>
    </source>
</evidence>
<keyword evidence="1" id="KW-0812">Transmembrane</keyword>
<feature type="transmembrane region" description="Helical" evidence="1">
    <location>
        <begin position="93"/>
        <end position="116"/>
    </location>
</feature>
<keyword evidence="3" id="KW-1185">Reference proteome</keyword>
<accession>A0A1E1KY78</accession>
<sequence>MDIPQMFSGMSITWDGCDILINGIKPNLRDYHDEESAYYYDEQNGPIIEINGDVLTINGIPVNPSDYVTEEETASRERDAARRLARHEEVGRLITHSVLGVVFAVLAYCVAIGLSAGPPSVVEE</sequence>
<keyword evidence="1" id="KW-0472">Membrane</keyword>
<keyword evidence="1" id="KW-1133">Transmembrane helix</keyword>
<dbReference type="Proteomes" id="UP000178912">
    <property type="component" value="Unassembled WGS sequence"/>
</dbReference>
<organism evidence="2 3">
    <name type="scientific">Rhynchosporium agropyri</name>
    <dbReference type="NCBI Taxonomy" id="914238"/>
    <lineage>
        <taxon>Eukaryota</taxon>
        <taxon>Fungi</taxon>
        <taxon>Dikarya</taxon>
        <taxon>Ascomycota</taxon>
        <taxon>Pezizomycotina</taxon>
        <taxon>Leotiomycetes</taxon>
        <taxon>Helotiales</taxon>
        <taxon>Ploettnerulaceae</taxon>
        <taxon>Rhynchosporium</taxon>
    </lineage>
</organism>
<name>A0A1E1KY78_9HELO</name>
<proteinExistence type="predicted"/>
<evidence type="ECO:0000313" key="2">
    <source>
        <dbReference type="EMBL" id="CZT03194.1"/>
    </source>
</evidence>
<protein>
    <submittedName>
        <fullName evidence="2">Uncharacterized protein</fullName>
    </submittedName>
</protein>
<dbReference type="AlphaFoldDB" id="A0A1E1KY78"/>
<gene>
    <name evidence="2" type="ORF">RAG0_10039</name>
</gene>